<protein>
    <submittedName>
        <fullName evidence="1">Uncharacterized protein</fullName>
    </submittedName>
</protein>
<evidence type="ECO:0000313" key="2">
    <source>
        <dbReference type="Proteomes" id="UP000291343"/>
    </source>
</evidence>
<name>A0A482X2E3_LAOST</name>
<accession>A0A482X2E3</accession>
<comment type="caution">
    <text evidence="1">The sequence shown here is derived from an EMBL/GenBank/DDBJ whole genome shotgun (WGS) entry which is preliminary data.</text>
</comment>
<evidence type="ECO:0000313" key="1">
    <source>
        <dbReference type="EMBL" id="RZF39401.1"/>
    </source>
</evidence>
<dbReference type="EMBL" id="QKKF02019844">
    <property type="protein sequence ID" value="RZF39401.1"/>
    <property type="molecule type" value="Genomic_DNA"/>
</dbReference>
<sequence>MAPKGQWRSQDTSERIRKDKRDLGVTGLSLYNHVYFYYASHFNVKEFHPTIVRSSQSTGVPWLKINKSHSNYVQDRLDIGWNQLEFPIKLGGRCLYQAVPTKSRKDGVLYICLEGEIGSRLAWREVVGVMEQESISRYSDLADRKKKIADCTRTSKHLQTKSESTTNERTGSWCTGVKSGSQNTKRGETHVNFEIDATLALATTALGTRGEKGPIGYSCFAGGSAWWGVAGYKTRAPEWGAHSSYVRQPVKFCCVVRLLC</sequence>
<dbReference type="Proteomes" id="UP000291343">
    <property type="component" value="Unassembled WGS sequence"/>
</dbReference>
<gene>
    <name evidence="1" type="ORF">LSTR_LSTR000922</name>
</gene>
<proteinExistence type="predicted"/>
<keyword evidence="2" id="KW-1185">Reference proteome</keyword>
<organism evidence="1 2">
    <name type="scientific">Laodelphax striatellus</name>
    <name type="common">Small brown planthopper</name>
    <name type="synonym">Delphax striatella</name>
    <dbReference type="NCBI Taxonomy" id="195883"/>
    <lineage>
        <taxon>Eukaryota</taxon>
        <taxon>Metazoa</taxon>
        <taxon>Ecdysozoa</taxon>
        <taxon>Arthropoda</taxon>
        <taxon>Hexapoda</taxon>
        <taxon>Insecta</taxon>
        <taxon>Pterygota</taxon>
        <taxon>Neoptera</taxon>
        <taxon>Paraneoptera</taxon>
        <taxon>Hemiptera</taxon>
        <taxon>Auchenorrhyncha</taxon>
        <taxon>Fulgoroidea</taxon>
        <taxon>Delphacidae</taxon>
        <taxon>Criomorphinae</taxon>
        <taxon>Laodelphax</taxon>
    </lineage>
</organism>
<reference evidence="1 2" key="1">
    <citation type="journal article" date="2017" name="Gigascience">
        <title>Genome sequence of the small brown planthopper, Laodelphax striatellus.</title>
        <authorList>
            <person name="Zhu J."/>
            <person name="Jiang F."/>
            <person name="Wang X."/>
            <person name="Yang P."/>
            <person name="Bao Y."/>
            <person name="Zhao W."/>
            <person name="Wang W."/>
            <person name="Lu H."/>
            <person name="Wang Q."/>
            <person name="Cui N."/>
            <person name="Li J."/>
            <person name="Chen X."/>
            <person name="Luo L."/>
            <person name="Yu J."/>
            <person name="Kang L."/>
            <person name="Cui F."/>
        </authorList>
    </citation>
    <scope>NUCLEOTIDE SEQUENCE [LARGE SCALE GENOMIC DNA]</scope>
    <source>
        <strain evidence="1">Lst14</strain>
    </source>
</reference>
<dbReference type="AlphaFoldDB" id="A0A482X2E3"/>
<dbReference type="InParanoid" id="A0A482X2E3"/>